<keyword evidence="6 13" id="KW-0441">Lipid A biosynthesis</keyword>
<gene>
    <name evidence="13" type="primary">lpxK</name>
    <name evidence="15" type="ORF">CKO31_23780</name>
</gene>
<comment type="function">
    <text evidence="1 13">Transfers the gamma-phosphate of ATP to the 4'-position of a tetraacyldisaccharide 1-phosphate intermediate (termed DS-1-P) to form tetraacyldisaccharide 1,4'-bis-phosphate (lipid IVA).</text>
</comment>
<evidence type="ECO:0000256" key="12">
    <source>
        <dbReference type="ARBA" id="ARBA00029757"/>
    </source>
</evidence>
<dbReference type="HAMAP" id="MF_00409">
    <property type="entry name" value="LpxK"/>
    <property type="match status" value="1"/>
</dbReference>
<dbReference type="EMBL" id="NRRV01000109">
    <property type="protein sequence ID" value="MBK1633706.1"/>
    <property type="molecule type" value="Genomic_DNA"/>
</dbReference>
<dbReference type="RefSeq" id="WP_200242846.1">
    <property type="nucleotide sequence ID" value="NZ_NRRV01000109.1"/>
</dbReference>
<feature type="binding site" evidence="13">
    <location>
        <begin position="75"/>
        <end position="82"/>
    </location>
    <ligand>
        <name>ATP</name>
        <dbReference type="ChEBI" id="CHEBI:30616"/>
    </ligand>
</feature>
<evidence type="ECO:0000313" key="15">
    <source>
        <dbReference type="EMBL" id="MBK1633706.1"/>
    </source>
</evidence>
<keyword evidence="14" id="KW-1133">Transmembrane helix</keyword>
<evidence type="ECO:0000256" key="10">
    <source>
        <dbReference type="ARBA" id="ARBA00022840"/>
    </source>
</evidence>
<name>A0ABS1CP42_9GAMM</name>
<keyword evidence="14" id="KW-0812">Transmembrane</keyword>
<comment type="pathway">
    <text evidence="2 13">Glycolipid biosynthesis; lipid IV(A) biosynthesis; lipid IV(A) from (3R)-3-hydroxytetradecanoyl-[acyl-carrier-protein] and UDP-N-acetyl-alpha-D-glucosamine: step 6/6.</text>
</comment>
<dbReference type="PANTHER" id="PTHR42724:SF1">
    <property type="entry name" value="TETRAACYLDISACCHARIDE 4'-KINASE, MITOCHONDRIAL-RELATED"/>
    <property type="match status" value="1"/>
</dbReference>
<keyword evidence="8 13" id="KW-0547">Nucleotide-binding</keyword>
<dbReference type="PANTHER" id="PTHR42724">
    <property type="entry name" value="TETRAACYLDISACCHARIDE 4'-KINASE"/>
    <property type="match status" value="1"/>
</dbReference>
<comment type="similarity">
    <text evidence="13">Belongs to the LpxK family.</text>
</comment>
<keyword evidence="7 13" id="KW-0808">Transferase</keyword>
<dbReference type="EC" id="2.7.1.130" evidence="3 13"/>
<evidence type="ECO:0000256" key="2">
    <source>
        <dbReference type="ARBA" id="ARBA00004870"/>
    </source>
</evidence>
<comment type="catalytic activity">
    <reaction evidence="13">
        <text>a lipid A disaccharide + ATP = a lipid IVA + ADP + H(+)</text>
        <dbReference type="Rhea" id="RHEA:67840"/>
        <dbReference type="ChEBI" id="CHEBI:15378"/>
        <dbReference type="ChEBI" id="CHEBI:30616"/>
        <dbReference type="ChEBI" id="CHEBI:176343"/>
        <dbReference type="ChEBI" id="CHEBI:176425"/>
        <dbReference type="ChEBI" id="CHEBI:456216"/>
        <dbReference type="EC" id="2.7.1.130"/>
    </reaction>
</comment>
<evidence type="ECO:0000256" key="6">
    <source>
        <dbReference type="ARBA" id="ARBA00022556"/>
    </source>
</evidence>
<proteinExistence type="inferred from homology"/>
<organism evidence="15 16">
    <name type="scientific">Thiohalocapsa halophila</name>
    <dbReference type="NCBI Taxonomy" id="69359"/>
    <lineage>
        <taxon>Bacteria</taxon>
        <taxon>Pseudomonadati</taxon>
        <taxon>Pseudomonadota</taxon>
        <taxon>Gammaproteobacteria</taxon>
        <taxon>Chromatiales</taxon>
        <taxon>Chromatiaceae</taxon>
        <taxon>Thiohalocapsa</taxon>
    </lineage>
</organism>
<evidence type="ECO:0000256" key="11">
    <source>
        <dbReference type="ARBA" id="ARBA00023098"/>
    </source>
</evidence>
<accession>A0ABS1CP42</accession>
<dbReference type="InterPro" id="IPR027417">
    <property type="entry name" value="P-loop_NTPase"/>
</dbReference>
<keyword evidence="10 13" id="KW-0067">ATP-binding</keyword>
<dbReference type="Pfam" id="PF02606">
    <property type="entry name" value="LpxK"/>
    <property type="match status" value="1"/>
</dbReference>
<dbReference type="InterPro" id="IPR003758">
    <property type="entry name" value="LpxK"/>
</dbReference>
<keyword evidence="11 13" id="KW-0443">Lipid metabolism</keyword>
<evidence type="ECO:0000256" key="7">
    <source>
        <dbReference type="ARBA" id="ARBA00022679"/>
    </source>
</evidence>
<evidence type="ECO:0000256" key="5">
    <source>
        <dbReference type="ARBA" id="ARBA00022516"/>
    </source>
</evidence>
<evidence type="ECO:0000256" key="9">
    <source>
        <dbReference type="ARBA" id="ARBA00022777"/>
    </source>
</evidence>
<keyword evidence="14" id="KW-0472">Membrane</keyword>
<keyword evidence="5 13" id="KW-0444">Lipid biosynthesis</keyword>
<keyword evidence="16" id="KW-1185">Reference proteome</keyword>
<dbReference type="SUPFAM" id="SSF52540">
    <property type="entry name" value="P-loop containing nucleoside triphosphate hydrolases"/>
    <property type="match status" value="1"/>
</dbReference>
<evidence type="ECO:0000256" key="14">
    <source>
        <dbReference type="SAM" id="Phobius"/>
    </source>
</evidence>
<protein>
    <recommendedName>
        <fullName evidence="4 13">Tetraacyldisaccharide 4'-kinase</fullName>
        <ecNumber evidence="3 13">2.7.1.130</ecNumber>
    </recommendedName>
    <alternativeName>
        <fullName evidence="12 13">Lipid A 4'-kinase</fullName>
    </alternativeName>
</protein>
<evidence type="ECO:0000256" key="13">
    <source>
        <dbReference type="HAMAP-Rule" id="MF_00409"/>
    </source>
</evidence>
<evidence type="ECO:0000313" key="16">
    <source>
        <dbReference type="Proteomes" id="UP000748752"/>
    </source>
</evidence>
<evidence type="ECO:0000256" key="4">
    <source>
        <dbReference type="ARBA" id="ARBA00016436"/>
    </source>
</evidence>
<sequence length="374" mass="39171">MTPVRGERAARERHGLSPTAIWYGHSRAGRLAAALFAPLGWLYCGLAALRATAYARGWRASFEAGAPVIVVGNLSVGGTGKTPLVRWLAGHLRARGLKPGIAARGYGAAAGSNAGDVRLVPVDADPALFGDEPVLLAADGRTPVAVGRDRVAAARALVGHGCDVVVTDDGLQHYRLRRQCEILVVDGSRGHGNGRCLPAGPLREPVRRAARVDLAIATGGGQPGLPALALAPEAAVSLTDPSRTRPLADFAGERVTAVAGIGNPARFFRMLEAQGLRVDARAYPDHHRFTVADLAAWDGAAVLMTEKDAVKCRRLRPPAGTQWPELWAVPVAAVPDSAFVVALDRLLTERGVVADNLDIHAGCTGAAACDLRLD</sequence>
<reference evidence="15 16" key="1">
    <citation type="journal article" date="2020" name="Microorganisms">
        <title>Osmotic Adaptation and Compatible Solute Biosynthesis of Phototrophic Bacteria as Revealed from Genome Analyses.</title>
        <authorList>
            <person name="Imhoff J.F."/>
            <person name="Rahn T."/>
            <person name="Kunzel S."/>
            <person name="Keller A."/>
            <person name="Neulinger S.C."/>
        </authorList>
    </citation>
    <scope>NUCLEOTIDE SEQUENCE [LARGE SCALE GENOMIC DNA]</scope>
    <source>
        <strain evidence="15 16">DSM 6210</strain>
    </source>
</reference>
<dbReference type="Proteomes" id="UP000748752">
    <property type="component" value="Unassembled WGS sequence"/>
</dbReference>
<evidence type="ECO:0000256" key="1">
    <source>
        <dbReference type="ARBA" id="ARBA00002274"/>
    </source>
</evidence>
<evidence type="ECO:0000256" key="8">
    <source>
        <dbReference type="ARBA" id="ARBA00022741"/>
    </source>
</evidence>
<feature type="transmembrane region" description="Helical" evidence="14">
    <location>
        <begin position="31"/>
        <end position="49"/>
    </location>
</feature>
<comment type="caution">
    <text evidence="15">The sequence shown here is derived from an EMBL/GenBank/DDBJ whole genome shotgun (WGS) entry which is preliminary data.</text>
</comment>
<evidence type="ECO:0000256" key="3">
    <source>
        <dbReference type="ARBA" id="ARBA00012071"/>
    </source>
</evidence>
<keyword evidence="9 13" id="KW-0418">Kinase</keyword>
<dbReference type="NCBIfam" id="TIGR00682">
    <property type="entry name" value="lpxK"/>
    <property type="match status" value="1"/>
</dbReference>